<name>A0A1R2CIY2_9CILI</name>
<comment type="caution">
    <text evidence="5">The sequence shown here is derived from an EMBL/GenBank/DDBJ whole genome shotgun (WGS) entry which is preliminary data.</text>
</comment>
<dbReference type="Proteomes" id="UP000187209">
    <property type="component" value="Unassembled WGS sequence"/>
</dbReference>
<proteinExistence type="inferred from homology"/>
<keyword evidence="3" id="KW-0521">NADP</keyword>
<evidence type="ECO:0000256" key="4">
    <source>
        <dbReference type="ARBA" id="ARBA00023002"/>
    </source>
</evidence>
<dbReference type="GO" id="GO:0005737">
    <property type="term" value="C:cytoplasm"/>
    <property type="evidence" value="ECO:0007669"/>
    <property type="project" value="TreeGrafter"/>
</dbReference>
<sequence length="235" mass="26248">MAKFIRSLFDPRRILVIGGSGIQGSSVISAFKKGWETTNLDFRENKEANINIVVNSADDTEKHLAMADKVLKGKYDMILSTAGGWCQGNIENENVFGQVEMMVKNNVYPSVLAGHLAIKYSTETGIIIFSGSLLVYKENTPNMLAYGICKNMVHNIALNLASKQNLTIENKVICLVPDVLNTEVNRMSMPLDHKKMINPRQIAEKIYEWGRGYNVPKNGSFVSFKLDKELIVECV</sequence>
<dbReference type="OrthoDB" id="1204at2759"/>
<dbReference type="PANTHER" id="PTHR15104">
    <property type="entry name" value="DIHYDROPTERIDINE REDUCTASE"/>
    <property type="match status" value="1"/>
</dbReference>
<dbReference type="GO" id="GO:0006559">
    <property type="term" value="P:L-phenylalanine catabolic process"/>
    <property type="evidence" value="ECO:0007669"/>
    <property type="project" value="TreeGrafter"/>
</dbReference>
<keyword evidence="6" id="KW-1185">Reference proteome</keyword>
<protein>
    <recommendedName>
        <fullName evidence="7">NAD-dependent epimerase/dehydratase domain-containing protein</fullName>
    </recommendedName>
</protein>
<evidence type="ECO:0000256" key="3">
    <source>
        <dbReference type="ARBA" id="ARBA00022857"/>
    </source>
</evidence>
<reference evidence="5 6" key="1">
    <citation type="submission" date="2016-11" db="EMBL/GenBank/DDBJ databases">
        <title>The macronuclear genome of Stentor coeruleus: a giant cell with tiny introns.</title>
        <authorList>
            <person name="Slabodnick M."/>
            <person name="Ruby J.G."/>
            <person name="Reiff S.B."/>
            <person name="Swart E.C."/>
            <person name="Gosai S."/>
            <person name="Prabakaran S."/>
            <person name="Witkowska E."/>
            <person name="Larue G.E."/>
            <person name="Fisher S."/>
            <person name="Freeman R.M."/>
            <person name="Gunawardena J."/>
            <person name="Chu W."/>
            <person name="Stover N.A."/>
            <person name="Gregory B.D."/>
            <person name="Nowacki M."/>
            <person name="Derisi J."/>
            <person name="Roy S.W."/>
            <person name="Marshall W.F."/>
            <person name="Sood P."/>
        </authorList>
    </citation>
    <scope>NUCLEOTIDE SEQUENCE [LARGE SCALE GENOMIC DNA]</scope>
    <source>
        <strain evidence="5">WM001</strain>
    </source>
</reference>
<comment type="subunit">
    <text evidence="2">Homodimer.</text>
</comment>
<dbReference type="GO" id="GO:0006729">
    <property type="term" value="P:tetrahydrobiopterin biosynthetic process"/>
    <property type="evidence" value="ECO:0007669"/>
    <property type="project" value="TreeGrafter"/>
</dbReference>
<organism evidence="5 6">
    <name type="scientific">Stentor coeruleus</name>
    <dbReference type="NCBI Taxonomy" id="5963"/>
    <lineage>
        <taxon>Eukaryota</taxon>
        <taxon>Sar</taxon>
        <taxon>Alveolata</taxon>
        <taxon>Ciliophora</taxon>
        <taxon>Postciliodesmatophora</taxon>
        <taxon>Heterotrichea</taxon>
        <taxon>Heterotrichida</taxon>
        <taxon>Stentoridae</taxon>
        <taxon>Stentor</taxon>
    </lineage>
</organism>
<evidence type="ECO:0000256" key="2">
    <source>
        <dbReference type="ARBA" id="ARBA00011738"/>
    </source>
</evidence>
<comment type="similarity">
    <text evidence="1">Belongs to the short-chain dehydrogenases/reductases (SDR) family.</text>
</comment>
<dbReference type="InterPro" id="IPR036291">
    <property type="entry name" value="NAD(P)-bd_dom_sf"/>
</dbReference>
<dbReference type="PANTHER" id="PTHR15104:SF0">
    <property type="entry name" value="DIHYDROPTERIDINE REDUCTASE"/>
    <property type="match status" value="1"/>
</dbReference>
<evidence type="ECO:0000313" key="6">
    <source>
        <dbReference type="Proteomes" id="UP000187209"/>
    </source>
</evidence>
<evidence type="ECO:0000313" key="5">
    <source>
        <dbReference type="EMBL" id="OMJ88992.1"/>
    </source>
</evidence>
<dbReference type="GO" id="GO:0004155">
    <property type="term" value="F:6,7-dihydropteridine reductase activity"/>
    <property type="evidence" value="ECO:0007669"/>
    <property type="project" value="TreeGrafter"/>
</dbReference>
<evidence type="ECO:0000256" key="1">
    <source>
        <dbReference type="ARBA" id="ARBA00006484"/>
    </source>
</evidence>
<dbReference type="GO" id="GO:0070404">
    <property type="term" value="F:NADH binding"/>
    <property type="evidence" value="ECO:0007669"/>
    <property type="project" value="TreeGrafter"/>
</dbReference>
<dbReference type="AlphaFoldDB" id="A0A1R2CIY2"/>
<keyword evidence="4" id="KW-0560">Oxidoreductase</keyword>
<dbReference type="EMBL" id="MPUH01000136">
    <property type="protein sequence ID" value="OMJ88992.1"/>
    <property type="molecule type" value="Genomic_DNA"/>
</dbReference>
<dbReference type="SUPFAM" id="SSF51735">
    <property type="entry name" value="NAD(P)-binding Rossmann-fold domains"/>
    <property type="match status" value="1"/>
</dbReference>
<gene>
    <name evidence="5" type="ORF">SteCoe_8907</name>
</gene>
<dbReference type="GO" id="GO:0070402">
    <property type="term" value="F:NADPH binding"/>
    <property type="evidence" value="ECO:0007669"/>
    <property type="project" value="TreeGrafter"/>
</dbReference>
<dbReference type="Gene3D" id="3.40.50.720">
    <property type="entry name" value="NAD(P)-binding Rossmann-like Domain"/>
    <property type="match status" value="1"/>
</dbReference>
<accession>A0A1R2CIY2</accession>
<evidence type="ECO:0008006" key="7">
    <source>
        <dbReference type="Google" id="ProtNLM"/>
    </source>
</evidence>